<keyword evidence="8" id="KW-0067">ATP-binding</keyword>
<dbReference type="AlphaFoldDB" id="A0A0C9MNL2"/>
<evidence type="ECO:0000256" key="3">
    <source>
        <dbReference type="ARBA" id="ARBA00022527"/>
    </source>
</evidence>
<comment type="catalytic activity">
    <reaction evidence="9">
        <text>L-threonyl-[protein] + ATP = O-phospho-L-threonyl-[protein] + ADP + H(+)</text>
        <dbReference type="Rhea" id="RHEA:46608"/>
        <dbReference type="Rhea" id="RHEA-COMP:11060"/>
        <dbReference type="Rhea" id="RHEA-COMP:11605"/>
        <dbReference type="ChEBI" id="CHEBI:15378"/>
        <dbReference type="ChEBI" id="CHEBI:30013"/>
        <dbReference type="ChEBI" id="CHEBI:30616"/>
        <dbReference type="ChEBI" id="CHEBI:61977"/>
        <dbReference type="ChEBI" id="CHEBI:456216"/>
        <dbReference type="EC" id="2.7.11.1"/>
    </reaction>
</comment>
<dbReference type="Proteomes" id="UP000053815">
    <property type="component" value="Unassembled WGS sequence"/>
</dbReference>
<evidence type="ECO:0000313" key="14">
    <source>
        <dbReference type="Proteomes" id="UP000053815"/>
    </source>
</evidence>
<keyword evidence="6" id="KW-0547">Nucleotide-binding</keyword>
<reference evidence="13" key="1">
    <citation type="submission" date="2014-09" db="EMBL/GenBank/DDBJ databases">
        <title>Draft genome sequence of an oleaginous Mucoromycotina fungus Mucor ambiguus NBRC6742.</title>
        <authorList>
            <person name="Takeda I."/>
            <person name="Yamane N."/>
            <person name="Morita T."/>
            <person name="Tamano K."/>
            <person name="Machida M."/>
            <person name="Baker S."/>
            <person name="Koike H."/>
        </authorList>
    </citation>
    <scope>NUCLEOTIDE SEQUENCE</scope>
    <source>
        <strain evidence="13">NBRC 6742</strain>
    </source>
</reference>
<evidence type="ECO:0000256" key="10">
    <source>
        <dbReference type="ARBA" id="ARBA00048679"/>
    </source>
</evidence>
<evidence type="ECO:0000256" key="9">
    <source>
        <dbReference type="ARBA" id="ARBA00047899"/>
    </source>
</evidence>
<feature type="compositionally biased region" description="Acidic residues" evidence="11">
    <location>
        <begin position="552"/>
        <end position="565"/>
    </location>
</feature>
<evidence type="ECO:0000256" key="2">
    <source>
        <dbReference type="ARBA" id="ARBA00012513"/>
    </source>
</evidence>
<comment type="catalytic activity">
    <reaction evidence="10">
        <text>L-seryl-[protein] + ATP = O-phospho-L-seryl-[protein] + ADP + H(+)</text>
        <dbReference type="Rhea" id="RHEA:17989"/>
        <dbReference type="Rhea" id="RHEA-COMP:9863"/>
        <dbReference type="Rhea" id="RHEA-COMP:11604"/>
        <dbReference type="ChEBI" id="CHEBI:15378"/>
        <dbReference type="ChEBI" id="CHEBI:29999"/>
        <dbReference type="ChEBI" id="CHEBI:30616"/>
        <dbReference type="ChEBI" id="CHEBI:83421"/>
        <dbReference type="ChEBI" id="CHEBI:456216"/>
        <dbReference type="EC" id="2.7.11.1"/>
    </reaction>
</comment>
<keyword evidence="14" id="KW-1185">Reference proteome</keyword>
<dbReference type="CDD" id="cd05574">
    <property type="entry name" value="STKc_phototropin_like"/>
    <property type="match status" value="1"/>
</dbReference>
<gene>
    <name evidence="13" type="ORF">MAM1_0073d04257</name>
</gene>
<dbReference type="SUPFAM" id="SSF56112">
    <property type="entry name" value="Protein kinase-like (PK-like)"/>
    <property type="match status" value="1"/>
</dbReference>
<dbReference type="FunFam" id="3.30.200.20:FF:000524">
    <property type="entry name" value="Non-specific serine/threonine protein kinase"/>
    <property type="match status" value="1"/>
</dbReference>
<evidence type="ECO:0000256" key="6">
    <source>
        <dbReference type="ARBA" id="ARBA00022741"/>
    </source>
</evidence>
<dbReference type="InterPro" id="IPR000719">
    <property type="entry name" value="Prot_kinase_dom"/>
</dbReference>
<keyword evidence="7 13" id="KW-0418">Kinase</keyword>
<dbReference type="GO" id="GO:0004674">
    <property type="term" value="F:protein serine/threonine kinase activity"/>
    <property type="evidence" value="ECO:0007669"/>
    <property type="project" value="UniProtKB-KW"/>
</dbReference>
<dbReference type="Gene3D" id="3.30.200.20">
    <property type="entry name" value="Phosphorylase Kinase, domain 1"/>
    <property type="match status" value="1"/>
</dbReference>
<dbReference type="STRING" id="91626.A0A0C9MNL2"/>
<keyword evidence="4" id="KW-0597">Phosphoprotein</keyword>
<proteinExistence type="inferred from homology"/>
<dbReference type="InterPro" id="IPR011009">
    <property type="entry name" value="Kinase-like_dom_sf"/>
</dbReference>
<evidence type="ECO:0000256" key="4">
    <source>
        <dbReference type="ARBA" id="ARBA00022553"/>
    </source>
</evidence>
<protein>
    <recommendedName>
        <fullName evidence="2">non-specific serine/threonine protein kinase</fullName>
        <ecNumber evidence="2">2.7.11.1</ecNumber>
    </recommendedName>
</protein>
<dbReference type="PANTHER" id="PTHR45637">
    <property type="entry name" value="FLIPPASE KINASE 1-RELATED"/>
    <property type="match status" value="1"/>
</dbReference>
<feature type="region of interest" description="Disordered" evidence="11">
    <location>
        <begin position="81"/>
        <end position="101"/>
    </location>
</feature>
<evidence type="ECO:0000259" key="12">
    <source>
        <dbReference type="PROSITE" id="PS50011"/>
    </source>
</evidence>
<dbReference type="EMBL" id="DF836362">
    <property type="protein sequence ID" value="GAN04792.1"/>
    <property type="molecule type" value="Genomic_DNA"/>
</dbReference>
<evidence type="ECO:0000256" key="7">
    <source>
        <dbReference type="ARBA" id="ARBA00022777"/>
    </source>
</evidence>
<feature type="domain" description="Protein kinase" evidence="12">
    <location>
        <begin position="153"/>
        <end position="462"/>
    </location>
</feature>
<comment type="similarity">
    <text evidence="1">Belongs to the protein kinase superfamily. AGC Ser/Thr protein kinase family.</text>
</comment>
<dbReference type="Pfam" id="PF00069">
    <property type="entry name" value="Pkinase"/>
    <property type="match status" value="2"/>
</dbReference>
<evidence type="ECO:0000256" key="8">
    <source>
        <dbReference type="ARBA" id="ARBA00022840"/>
    </source>
</evidence>
<dbReference type="EC" id="2.7.11.1" evidence="2"/>
<dbReference type="GO" id="GO:0005524">
    <property type="term" value="F:ATP binding"/>
    <property type="evidence" value="ECO:0007669"/>
    <property type="project" value="UniProtKB-KW"/>
</dbReference>
<evidence type="ECO:0000256" key="11">
    <source>
        <dbReference type="SAM" id="MobiDB-lite"/>
    </source>
</evidence>
<name>A0A0C9MNL2_9FUNG</name>
<dbReference type="Gene3D" id="1.10.510.10">
    <property type="entry name" value="Transferase(Phosphotransferase) domain 1"/>
    <property type="match status" value="1"/>
</dbReference>
<dbReference type="PROSITE" id="PS50011">
    <property type="entry name" value="PROTEIN_KINASE_DOM"/>
    <property type="match status" value="1"/>
</dbReference>
<keyword evidence="5" id="KW-0808">Transferase</keyword>
<accession>A0A0C9MNL2</accession>
<dbReference type="OrthoDB" id="432483at2759"/>
<evidence type="ECO:0000313" key="13">
    <source>
        <dbReference type="EMBL" id="GAN04792.1"/>
    </source>
</evidence>
<evidence type="ECO:0000256" key="1">
    <source>
        <dbReference type="ARBA" id="ARBA00009903"/>
    </source>
</evidence>
<keyword evidence="3" id="KW-0723">Serine/threonine-protein kinase</keyword>
<feature type="region of interest" description="Disordered" evidence="11">
    <location>
        <begin position="546"/>
        <end position="565"/>
    </location>
</feature>
<sequence>MDASIKLPSSYGTPHFSRIRSFFSASRYDSNHHHSHSTSTTIHGFSMPNDFGDLQHQKGLKSNSWFSSSISTIVNKSSNSSSISITSHHKSPPPTPAIPPSSTIAIDDMIKKPSPSLYTLDRKVLSATKNINRRSYAANSVKIRQVEVGPSSFSKIRMLGKGDVGRVYLVKQKGTDKTMAMKVLSKKEMLRRNKVKRVLAEQEILSSANHPFIVSLYHSFQSQDHLYFVMEYCLGGEFFRALQSRPGKCLTEEGAKFYAAEVIAALEYLHLQGFIYRDLKPESECGGDTVVLDSMSLTTKLDILLHQSGHLMLTDFDLSKQSFPPAPPGIVKSNSPHIPPSIDTKCCNSHLRTNSFVGTEEYIAPEVIRSWGHSSSVDWWTLGILIYEMLYGTTPFKGSNRNETFYHIMNSDISFPPPHKKQPQAVSNTCKNLIRRLLDKQEAKRLGSRAGGASEVKAHPFFKSLKFALLRHMTPPIVPGATAPSTFYRPPPPQQHLNQKNTSLDLDADEAISITAHGDFQSLSVQDPFAKFNSVTLYHEGDSDSETIALSSDDENDNDVENEKF</sequence>
<organism evidence="13">
    <name type="scientific">Mucor ambiguus</name>
    <dbReference type="NCBI Taxonomy" id="91626"/>
    <lineage>
        <taxon>Eukaryota</taxon>
        <taxon>Fungi</taxon>
        <taxon>Fungi incertae sedis</taxon>
        <taxon>Mucoromycota</taxon>
        <taxon>Mucoromycotina</taxon>
        <taxon>Mucoromycetes</taxon>
        <taxon>Mucorales</taxon>
        <taxon>Mucorineae</taxon>
        <taxon>Mucoraceae</taxon>
        <taxon>Mucor</taxon>
    </lineage>
</organism>
<evidence type="ECO:0000256" key="5">
    <source>
        <dbReference type="ARBA" id="ARBA00022679"/>
    </source>
</evidence>